<dbReference type="Pfam" id="PF02732">
    <property type="entry name" value="ERCC4"/>
    <property type="match status" value="1"/>
</dbReference>
<evidence type="ECO:0000256" key="10">
    <source>
        <dbReference type="ARBA" id="ARBA00022842"/>
    </source>
</evidence>
<dbReference type="Proteomes" id="UP000332933">
    <property type="component" value="Unassembled WGS sequence"/>
</dbReference>
<evidence type="ECO:0000256" key="14">
    <source>
        <dbReference type="ARBA" id="ARBA00023254"/>
    </source>
</evidence>
<evidence type="ECO:0000256" key="16">
    <source>
        <dbReference type="SAM" id="MobiDB-lite"/>
    </source>
</evidence>
<keyword evidence="11 15" id="KW-0233">DNA recombination</keyword>
<keyword evidence="12 15" id="KW-0234">DNA repair</keyword>
<dbReference type="SUPFAM" id="SSF52980">
    <property type="entry name" value="Restriction endonuclease-like"/>
    <property type="match status" value="1"/>
</dbReference>
<evidence type="ECO:0000256" key="9">
    <source>
        <dbReference type="ARBA" id="ARBA00022801"/>
    </source>
</evidence>
<dbReference type="Pfam" id="PF14716">
    <property type="entry name" value="HHH_8"/>
    <property type="match status" value="1"/>
</dbReference>
<dbReference type="Gene3D" id="3.40.50.10130">
    <property type="match status" value="1"/>
</dbReference>
<keyword evidence="5 15" id="KW-0540">Nuclease</keyword>
<dbReference type="Gene3D" id="1.10.150.670">
    <property type="entry name" value="Crossover junction endonuclease EME1, DNA-binding domain"/>
    <property type="match status" value="1"/>
</dbReference>
<keyword evidence="20" id="KW-1185">Reference proteome</keyword>
<evidence type="ECO:0000256" key="6">
    <source>
        <dbReference type="ARBA" id="ARBA00022723"/>
    </source>
</evidence>
<evidence type="ECO:0000256" key="12">
    <source>
        <dbReference type="ARBA" id="ARBA00023204"/>
    </source>
</evidence>
<dbReference type="PANTHER" id="PTHR13451">
    <property type="entry name" value="CLASS II CROSSOVER JUNCTION ENDONUCLEASE MUS81"/>
    <property type="match status" value="1"/>
</dbReference>
<comment type="similarity">
    <text evidence="3 15">Belongs to the XPF family.</text>
</comment>
<name>A0A485KZZ4_9STRA</name>
<dbReference type="CDD" id="cd20074">
    <property type="entry name" value="XPF_nuclease_Mus81"/>
    <property type="match status" value="1"/>
</dbReference>
<comment type="subunit">
    <text evidence="15">Interacts with EME1.</text>
</comment>
<dbReference type="GO" id="GO:0003677">
    <property type="term" value="F:DNA binding"/>
    <property type="evidence" value="ECO:0007669"/>
    <property type="project" value="UniProtKB-UniRule"/>
</dbReference>
<dbReference type="EC" id="3.1.22.-" evidence="15"/>
<dbReference type="InterPro" id="IPR042530">
    <property type="entry name" value="EME1/EME2_C"/>
</dbReference>
<keyword evidence="7 15" id="KW-0255">Endonuclease</keyword>
<evidence type="ECO:0000259" key="17">
    <source>
        <dbReference type="SMART" id="SM00891"/>
    </source>
</evidence>
<gene>
    <name evidence="19" type="primary">Aste57867_13960</name>
    <name evidence="18" type="ORF">As57867_013909</name>
    <name evidence="19" type="ORF">ASTE57867_13960</name>
</gene>
<evidence type="ECO:0000256" key="4">
    <source>
        <dbReference type="ARBA" id="ARBA00017114"/>
    </source>
</evidence>
<dbReference type="EMBL" id="VJMH01005498">
    <property type="protein sequence ID" value="KAF0695196.1"/>
    <property type="molecule type" value="Genomic_DNA"/>
</dbReference>
<dbReference type="GO" id="GO:0000712">
    <property type="term" value="P:resolution of meiotic recombination intermediates"/>
    <property type="evidence" value="ECO:0007669"/>
    <property type="project" value="TreeGrafter"/>
</dbReference>
<dbReference type="GO" id="GO:0000727">
    <property type="term" value="P:double-strand break repair via break-induced replication"/>
    <property type="evidence" value="ECO:0007669"/>
    <property type="project" value="UniProtKB-UniRule"/>
</dbReference>
<dbReference type="FunFam" id="3.40.50.10130:FF:000005">
    <property type="entry name" value="crossover junction endonuclease MUS81 isoform X1"/>
    <property type="match status" value="1"/>
</dbReference>
<evidence type="ECO:0000313" key="19">
    <source>
        <dbReference type="EMBL" id="VFT90790.1"/>
    </source>
</evidence>
<dbReference type="EMBL" id="CAADRA010005519">
    <property type="protein sequence ID" value="VFT90790.1"/>
    <property type="molecule type" value="Genomic_DNA"/>
</dbReference>
<dbReference type="PANTHER" id="PTHR13451:SF0">
    <property type="entry name" value="CROSSOVER JUNCTION ENDONUCLEASE MUS81"/>
    <property type="match status" value="1"/>
</dbReference>
<evidence type="ECO:0000256" key="1">
    <source>
        <dbReference type="ARBA" id="ARBA00001946"/>
    </source>
</evidence>
<evidence type="ECO:0000256" key="5">
    <source>
        <dbReference type="ARBA" id="ARBA00022722"/>
    </source>
</evidence>
<sequence>MPPKCANPANEFLAQEMEKLIERDGAKTNRRGPPGQVNHAITSYQRALYSIRLHPEYIESGEQAKALKGIGNFIAQKINAILIRLEAAAMHGEAAATIDVTAPTEDMQPKKPASKKRKAATTNEGPRMYKPAKGKQPWYVLMALWEMVATTEGRAVDAYALWTHMKELGFDGERHQVTACLSSLINAHHVVGKRVDDGKLYLTLDGIQSATECRREYLNAPCVGTTAPSTTSELQDQSFDWSSTNLSKWIPPREPPRHALVDGDQWEIVLLLDHREMISRSNRSVFERKLLEAQVTCEVRSLGIGDMIWIARSPSRLHKGDECCGKPEEFVLDVVVERKNVSDLASSIIDKRYTEQKARLKDCGLRYVIYLVEGTRSLSSQATCIRGSSLQTALTRTQVQNNFLVFHGSTHDETVGFLTAIHRHIVHQFHRHLVCVNAPPRLTLPTPPPPLKDFTQMVPVTWQPHSEFQTSFRKKAALTVGEIHQMMLMQVPRLGRATVSNVAASFPTMASLWTHVRAGKDVDLRSSTRRVGEQSHTFLMELCRRPSYAPPKA</sequence>
<dbReference type="GO" id="GO:0005634">
    <property type="term" value="C:nucleus"/>
    <property type="evidence" value="ECO:0007669"/>
    <property type="project" value="UniProtKB-SubCell"/>
</dbReference>
<evidence type="ECO:0000313" key="20">
    <source>
        <dbReference type="Proteomes" id="UP000332933"/>
    </source>
</evidence>
<dbReference type="GO" id="GO:0008821">
    <property type="term" value="F:crossover junction DNA endonuclease activity"/>
    <property type="evidence" value="ECO:0007669"/>
    <property type="project" value="UniProtKB-UniRule"/>
</dbReference>
<dbReference type="AlphaFoldDB" id="A0A485KZZ4"/>
<evidence type="ECO:0000256" key="11">
    <source>
        <dbReference type="ARBA" id="ARBA00023172"/>
    </source>
</evidence>
<organism evidence="19 20">
    <name type="scientific">Aphanomyces stellatus</name>
    <dbReference type="NCBI Taxonomy" id="120398"/>
    <lineage>
        <taxon>Eukaryota</taxon>
        <taxon>Sar</taxon>
        <taxon>Stramenopiles</taxon>
        <taxon>Oomycota</taxon>
        <taxon>Saprolegniomycetes</taxon>
        <taxon>Saprolegniales</taxon>
        <taxon>Verrucalvaceae</taxon>
        <taxon>Aphanomyces</taxon>
    </lineage>
</organism>
<dbReference type="InterPro" id="IPR033309">
    <property type="entry name" value="Mus81"/>
</dbReference>
<dbReference type="SMART" id="SM00891">
    <property type="entry name" value="ERCC4"/>
    <property type="match status" value="1"/>
</dbReference>
<keyword evidence="6 15" id="KW-0479">Metal-binding</keyword>
<feature type="region of interest" description="Disordered" evidence="16">
    <location>
        <begin position="102"/>
        <end position="128"/>
    </location>
</feature>
<dbReference type="GO" id="GO:0048257">
    <property type="term" value="F:3'-flap endonuclease activity"/>
    <property type="evidence" value="ECO:0007669"/>
    <property type="project" value="TreeGrafter"/>
</dbReference>
<feature type="domain" description="ERCC4" evidence="17">
    <location>
        <begin position="269"/>
        <end position="376"/>
    </location>
</feature>
<evidence type="ECO:0000256" key="8">
    <source>
        <dbReference type="ARBA" id="ARBA00022763"/>
    </source>
</evidence>
<evidence type="ECO:0000256" key="15">
    <source>
        <dbReference type="RuleBase" id="RU369042"/>
    </source>
</evidence>
<dbReference type="InterPro" id="IPR006166">
    <property type="entry name" value="ERCC4_domain"/>
</dbReference>
<comment type="subcellular location">
    <subcellularLocation>
        <location evidence="2 15">Nucleus</location>
    </subcellularLocation>
</comment>
<evidence type="ECO:0000256" key="3">
    <source>
        <dbReference type="ARBA" id="ARBA00010015"/>
    </source>
</evidence>
<evidence type="ECO:0000256" key="7">
    <source>
        <dbReference type="ARBA" id="ARBA00022759"/>
    </source>
</evidence>
<evidence type="ECO:0000256" key="2">
    <source>
        <dbReference type="ARBA" id="ARBA00004123"/>
    </source>
</evidence>
<dbReference type="InterPro" id="IPR011335">
    <property type="entry name" value="Restrct_endonuc-II-like"/>
</dbReference>
<keyword evidence="8 15" id="KW-0227">DNA damage</keyword>
<dbReference type="InterPro" id="IPR027421">
    <property type="entry name" value="DNA_pol_lamdba_lyase_dom_sf"/>
</dbReference>
<evidence type="ECO:0000313" key="18">
    <source>
        <dbReference type="EMBL" id="KAF0695196.1"/>
    </source>
</evidence>
<comment type="cofactor">
    <cofactor evidence="1 15">
        <name>Mg(2+)</name>
        <dbReference type="ChEBI" id="CHEBI:18420"/>
    </cofactor>
</comment>
<dbReference type="InterPro" id="IPR010996">
    <property type="entry name" value="HHH_MUS81"/>
</dbReference>
<reference evidence="18" key="2">
    <citation type="submission" date="2019-06" db="EMBL/GenBank/DDBJ databases">
        <title>Genomics analysis of Aphanomyces spp. identifies a new class of oomycete effector associated with host adaptation.</title>
        <authorList>
            <person name="Gaulin E."/>
        </authorList>
    </citation>
    <scope>NUCLEOTIDE SEQUENCE</scope>
    <source>
        <strain evidence="18">CBS 578.67</strain>
    </source>
</reference>
<keyword evidence="14" id="KW-0469">Meiosis</keyword>
<reference evidence="19 20" key="1">
    <citation type="submission" date="2019-03" db="EMBL/GenBank/DDBJ databases">
        <authorList>
            <person name="Gaulin E."/>
            <person name="Dumas B."/>
        </authorList>
    </citation>
    <scope>NUCLEOTIDE SEQUENCE [LARGE SCALE GENOMIC DNA]</scope>
    <source>
        <strain evidence="19">CBS 568.67</strain>
    </source>
</reference>
<dbReference type="Gene3D" id="1.10.150.110">
    <property type="entry name" value="DNA polymerase beta, N-terminal domain-like"/>
    <property type="match status" value="1"/>
</dbReference>
<evidence type="ECO:0000256" key="13">
    <source>
        <dbReference type="ARBA" id="ARBA00023242"/>
    </source>
</evidence>
<dbReference type="GO" id="GO:0031573">
    <property type="term" value="P:mitotic intra-S DNA damage checkpoint signaling"/>
    <property type="evidence" value="ECO:0007669"/>
    <property type="project" value="TreeGrafter"/>
</dbReference>
<keyword evidence="9 15" id="KW-0378">Hydrolase</keyword>
<protein>
    <recommendedName>
        <fullName evidence="4 15">Crossover junction endonuclease MUS81</fullName>
        <ecNumber evidence="15">3.1.22.-</ecNumber>
    </recommendedName>
</protein>
<dbReference type="GO" id="GO:0048476">
    <property type="term" value="C:Holliday junction resolvase complex"/>
    <property type="evidence" value="ECO:0007669"/>
    <property type="project" value="UniProtKB-UniRule"/>
</dbReference>
<dbReference type="SUPFAM" id="SSF47802">
    <property type="entry name" value="DNA polymerase beta, N-terminal domain-like"/>
    <property type="match status" value="1"/>
</dbReference>
<dbReference type="OrthoDB" id="5963188at2759"/>
<comment type="function">
    <text evidence="15">Interacts with EME1 to form a DNA structure-specific endonuclease with substrate preference for branched DNA structures with a 5'-end at the branch nick. Typical substrates include 3'-flap structures, D-loops, replication forks and nicked Holliday junctions. May be required in mitosis for the processing of stalled or collapsed replication fork intermediates. May be required in meiosis for the repair of meiosis-specific double strand breaks subsequent to single-end invasion (SEI).</text>
</comment>
<proteinExistence type="inferred from homology"/>
<keyword evidence="13 15" id="KW-0539">Nucleus</keyword>
<accession>A0A485KZZ4</accession>
<dbReference type="InterPro" id="IPR047416">
    <property type="entry name" value="XPF_nuclease_Mus81"/>
</dbReference>
<dbReference type="GO" id="GO:0006308">
    <property type="term" value="P:DNA catabolic process"/>
    <property type="evidence" value="ECO:0007669"/>
    <property type="project" value="UniProtKB-UniRule"/>
</dbReference>
<keyword evidence="10 15" id="KW-0460">Magnesium</keyword>
<dbReference type="GO" id="GO:0046872">
    <property type="term" value="F:metal ion binding"/>
    <property type="evidence" value="ECO:0007669"/>
    <property type="project" value="UniProtKB-UniRule"/>
</dbReference>